<gene>
    <name evidence="1" type="ORF">BJN34_34750</name>
</gene>
<dbReference type="InterPro" id="IPR023346">
    <property type="entry name" value="Lysozyme-like_dom_sf"/>
</dbReference>
<accession>A0A1U9V2K4</accession>
<dbReference type="RefSeq" id="WP_078201232.1">
    <property type="nucleotide sequence ID" value="NZ_CP017758.1"/>
</dbReference>
<dbReference type="Gene3D" id="2.70.70.10">
    <property type="entry name" value="Glucose Permease (Domain IIA)"/>
    <property type="match status" value="1"/>
</dbReference>
<dbReference type="AlphaFoldDB" id="A0A1U9V2K4"/>
<dbReference type="Proteomes" id="UP000189627">
    <property type="component" value="Chromosome 2"/>
</dbReference>
<reference evidence="2" key="1">
    <citation type="submission" date="2017-02" db="EMBL/GenBank/DDBJ databases">
        <title>Complete genome sequence of Cupriavidus necator strain NH9, a 3-chlorobenzoate degrader.</title>
        <authorList>
            <person name="Moriuchi R."/>
            <person name="Dohra H."/>
            <person name="Ogawa N."/>
        </authorList>
    </citation>
    <scope>NUCLEOTIDE SEQUENCE [LARGE SCALE GENOMIC DNA]</scope>
    <source>
        <strain evidence="2">NH9</strain>
    </source>
</reference>
<dbReference type="InterPro" id="IPR011055">
    <property type="entry name" value="Dup_hybrid_motif"/>
</dbReference>
<proteinExistence type="predicted"/>
<name>A0A1U9V2K4_CUPNE</name>
<protein>
    <submittedName>
        <fullName evidence="1">Uncharacterized protein</fullName>
    </submittedName>
</protein>
<dbReference type="CDD" id="cd12797">
    <property type="entry name" value="M23_peptidase"/>
    <property type="match status" value="1"/>
</dbReference>
<dbReference type="KEGG" id="cuh:BJN34_34750"/>
<dbReference type="EMBL" id="CP017758">
    <property type="protein sequence ID" value="AQV99039.1"/>
    <property type="molecule type" value="Genomic_DNA"/>
</dbReference>
<dbReference type="SUPFAM" id="SSF53955">
    <property type="entry name" value="Lysozyme-like"/>
    <property type="match status" value="1"/>
</dbReference>
<evidence type="ECO:0000313" key="1">
    <source>
        <dbReference type="EMBL" id="AQV99039.1"/>
    </source>
</evidence>
<dbReference type="OrthoDB" id="1242806at2"/>
<evidence type="ECO:0000313" key="2">
    <source>
        <dbReference type="Proteomes" id="UP000189627"/>
    </source>
</evidence>
<organism evidence="1 2">
    <name type="scientific">Cupriavidus necator</name>
    <name type="common">Alcaligenes eutrophus</name>
    <name type="synonym">Ralstonia eutropha</name>
    <dbReference type="NCBI Taxonomy" id="106590"/>
    <lineage>
        <taxon>Bacteria</taxon>
        <taxon>Pseudomonadati</taxon>
        <taxon>Pseudomonadota</taxon>
        <taxon>Betaproteobacteria</taxon>
        <taxon>Burkholderiales</taxon>
        <taxon>Burkholderiaceae</taxon>
        <taxon>Cupriavidus</taxon>
    </lineage>
</organism>
<sequence length="796" mass="89595">MIVSPPFLPAKGLTSKDPAKTDPMMDLVDQYELGHHGVYPIAIDRRWHCGVHLAPSFQNEAVRAIADGEVVAYRVSQRPISDGKKNGDGSDILNSNTGFVLLRHTTETGEGRTITFYSLYMHLRDLDGIRNSVGPLPNNPPETGSSTVLANWLSNSTEGVQVPKNLRVYRKDMLGYAGAHHAYPHLHFEIFMTEGDFTAWFEQSGHAVQLGNKNPTTPASKDYWGHSCLVIPGGQTFVSTPPVATGAAAAYFPTLQSGTLDTGSKLYVEAYFHKGQRYTRSWVEKDGTLTPLTSAAVRDAYADYEYKMYERATTLYPRCPSDGYELLRFGRILSAPPTLPATAQQTWVAVTFETGKQGYIDISQPPIQKLSDADFPLFMGWQKIEEGNTPFSEDGICDYDELRKIVAVVEDDETTAERMRPAHEQEARLASYIANHAEVRERFRGFVCHAPSEWDASGNEARYKRLKEADGFFGKRKEFDPNGYDDFVKFLERFQFLEKTSLGGGKKFWFFHPLAFIRHFRRCGWLSENEMTQLVPRKVIRKPGSHISMKSAYFESANVSTAFIKKNRSALNVALQKYGITTPTRMACFFGNSTQETLWFGDLREQRGANPTLHHGWYGRGFLQLTSANGEMANGNNNYYKYFRYLGRSPVIPPGAQEIAWRDEVGISPFHASQSAGAYWVWPNKSVPSKDHPDRLQVDSANKYADADEIFHGNRRETILTNVGIKTWYYNQFFTNCAASVNFPAMTGQSPPNMNGLVDRSVSFANAAMVLWDVCTFPRLDGSIQQCPEDYVRRLV</sequence>
<dbReference type="Gene3D" id="1.10.530.10">
    <property type="match status" value="1"/>
</dbReference>